<evidence type="ECO:0000313" key="2">
    <source>
        <dbReference type="Proteomes" id="UP000233551"/>
    </source>
</evidence>
<sequence length="78" mass="7921">MAGARLPLLEKRWQVEPQPLAGIQGPPQGAGFVQPHAPLGLAVKAQASVLGRGIIVSVQGPNAPLSSIGFSPIGEGYA</sequence>
<gene>
    <name evidence="1" type="ORF">CRG98_007844</name>
</gene>
<accession>A0A2I0KTC2</accession>
<organism evidence="1 2">
    <name type="scientific">Punica granatum</name>
    <name type="common">Pomegranate</name>
    <dbReference type="NCBI Taxonomy" id="22663"/>
    <lineage>
        <taxon>Eukaryota</taxon>
        <taxon>Viridiplantae</taxon>
        <taxon>Streptophyta</taxon>
        <taxon>Embryophyta</taxon>
        <taxon>Tracheophyta</taxon>
        <taxon>Spermatophyta</taxon>
        <taxon>Magnoliopsida</taxon>
        <taxon>eudicotyledons</taxon>
        <taxon>Gunneridae</taxon>
        <taxon>Pentapetalae</taxon>
        <taxon>rosids</taxon>
        <taxon>malvids</taxon>
        <taxon>Myrtales</taxon>
        <taxon>Lythraceae</taxon>
        <taxon>Punica</taxon>
    </lineage>
</organism>
<dbReference type="EMBL" id="PGOL01000361">
    <property type="protein sequence ID" value="PKI71711.1"/>
    <property type="molecule type" value="Genomic_DNA"/>
</dbReference>
<comment type="caution">
    <text evidence="1">The sequence shown here is derived from an EMBL/GenBank/DDBJ whole genome shotgun (WGS) entry which is preliminary data.</text>
</comment>
<protein>
    <submittedName>
        <fullName evidence="1">Uncharacterized protein</fullName>
    </submittedName>
</protein>
<name>A0A2I0KTC2_PUNGR</name>
<keyword evidence="2" id="KW-1185">Reference proteome</keyword>
<dbReference type="Proteomes" id="UP000233551">
    <property type="component" value="Unassembled WGS sequence"/>
</dbReference>
<dbReference type="AlphaFoldDB" id="A0A2I0KTC2"/>
<evidence type="ECO:0000313" key="1">
    <source>
        <dbReference type="EMBL" id="PKI71711.1"/>
    </source>
</evidence>
<proteinExistence type="predicted"/>
<reference evidence="1 2" key="1">
    <citation type="submission" date="2017-11" db="EMBL/GenBank/DDBJ databases">
        <title>De-novo sequencing of pomegranate (Punica granatum L.) genome.</title>
        <authorList>
            <person name="Akparov Z."/>
            <person name="Amiraslanov A."/>
            <person name="Hajiyeva S."/>
            <person name="Abbasov M."/>
            <person name="Kaur K."/>
            <person name="Hamwieh A."/>
            <person name="Solovyev V."/>
            <person name="Salamov A."/>
            <person name="Braich B."/>
            <person name="Kosarev P."/>
            <person name="Mahmoud A."/>
            <person name="Hajiyev E."/>
            <person name="Babayeva S."/>
            <person name="Izzatullayeva V."/>
            <person name="Mammadov A."/>
            <person name="Mammadov A."/>
            <person name="Sharifova S."/>
            <person name="Ojaghi J."/>
            <person name="Eynullazada K."/>
            <person name="Bayramov B."/>
            <person name="Abdulazimova A."/>
            <person name="Shahmuradov I."/>
        </authorList>
    </citation>
    <scope>NUCLEOTIDE SEQUENCE [LARGE SCALE GENOMIC DNA]</scope>
    <source>
        <strain evidence="2">cv. AG2017</strain>
        <tissue evidence="1">Leaf</tissue>
    </source>
</reference>